<dbReference type="AlphaFoldDB" id="A0A918I585"/>
<protein>
    <recommendedName>
        <fullName evidence="1">SnoaL-like domain-containing protein</fullName>
    </recommendedName>
</protein>
<evidence type="ECO:0000313" key="2">
    <source>
        <dbReference type="EMBL" id="GGU69312.1"/>
    </source>
</evidence>
<dbReference type="SUPFAM" id="SSF54427">
    <property type="entry name" value="NTF2-like"/>
    <property type="match status" value="1"/>
</dbReference>
<dbReference type="Proteomes" id="UP000636661">
    <property type="component" value="Unassembled WGS sequence"/>
</dbReference>
<evidence type="ECO:0000313" key="3">
    <source>
        <dbReference type="Proteomes" id="UP000636661"/>
    </source>
</evidence>
<dbReference type="Pfam" id="PF12680">
    <property type="entry name" value="SnoaL_2"/>
    <property type="match status" value="1"/>
</dbReference>
<comment type="caution">
    <text evidence="2">The sequence shown here is derived from an EMBL/GenBank/DDBJ whole genome shotgun (WGS) entry which is preliminary data.</text>
</comment>
<gene>
    <name evidence="2" type="ORF">GCM10010274_66720</name>
</gene>
<feature type="domain" description="SnoaL-like" evidence="1">
    <location>
        <begin position="10"/>
        <end position="115"/>
    </location>
</feature>
<dbReference type="Gene3D" id="3.10.450.50">
    <property type="match status" value="1"/>
</dbReference>
<dbReference type="InterPro" id="IPR032710">
    <property type="entry name" value="NTF2-like_dom_sf"/>
</dbReference>
<dbReference type="RefSeq" id="WP_189554986.1">
    <property type="nucleotide sequence ID" value="NZ_BMTP01000046.1"/>
</dbReference>
<accession>A0A918I585</accession>
<dbReference type="InterPro" id="IPR037401">
    <property type="entry name" value="SnoaL-like"/>
</dbReference>
<reference evidence="2" key="2">
    <citation type="submission" date="2020-09" db="EMBL/GenBank/DDBJ databases">
        <authorList>
            <person name="Sun Q."/>
            <person name="Ohkuma M."/>
        </authorList>
    </citation>
    <scope>NUCLEOTIDE SEQUENCE</scope>
    <source>
        <strain evidence="2">JCM 4391</strain>
    </source>
</reference>
<dbReference type="EMBL" id="BMTP01000046">
    <property type="protein sequence ID" value="GGU69312.1"/>
    <property type="molecule type" value="Genomic_DNA"/>
</dbReference>
<evidence type="ECO:0000259" key="1">
    <source>
        <dbReference type="Pfam" id="PF12680"/>
    </source>
</evidence>
<name>A0A918I585_9ACTN</name>
<sequence>MSEHPDSALVRRGYDAFGRGDMATLGSLMMSDCAYHLPGSSQVSGHYKGRDNVLSLFGRLFELTGGSLRVVLDGVFVDGRGHAVTAHKWFAEREDRGIEMRGGLLFTIVGGKISDIDECVEDIDQTDAFWDAPG</sequence>
<organism evidence="2 3">
    <name type="scientific">Streptomyces lavendofoliae</name>
    <dbReference type="NCBI Taxonomy" id="67314"/>
    <lineage>
        <taxon>Bacteria</taxon>
        <taxon>Bacillati</taxon>
        <taxon>Actinomycetota</taxon>
        <taxon>Actinomycetes</taxon>
        <taxon>Kitasatosporales</taxon>
        <taxon>Streptomycetaceae</taxon>
        <taxon>Streptomyces</taxon>
    </lineage>
</organism>
<keyword evidence="3" id="KW-1185">Reference proteome</keyword>
<proteinExistence type="predicted"/>
<reference evidence="2" key="1">
    <citation type="journal article" date="2014" name="Int. J. Syst. Evol. Microbiol.">
        <title>Complete genome sequence of Corynebacterium casei LMG S-19264T (=DSM 44701T), isolated from a smear-ripened cheese.</title>
        <authorList>
            <consortium name="US DOE Joint Genome Institute (JGI-PGF)"/>
            <person name="Walter F."/>
            <person name="Albersmeier A."/>
            <person name="Kalinowski J."/>
            <person name="Ruckert C."/>
        </authorList>
    </citation>
    <scope>NUCLEOTIDE SEQUENCE</scope>
    <source>
        <strain evidence="2">JCM 4391</strain>
    </source>
</reference>